<dbReference type="AlphaFoldDB" id="A0A0N1IFE4"/>
<keyword evidence="4" id="KW-1185">Reference proteome</keyword>
<feature type="compositionally biased region" description="Basic and acidic residues" evidence="1">
    <location>
        <begin position="168"/>
        <end position="189"/>
    </location>
</feature>
<proteinExistence type="predicted"/>
<sequence>MSLSTILVLFTSFAIVSTRNVYQVTTSYKYIQSKPSYSDEYKSLSDTNVDQGRITNYEYQTESTHENYYTQREDHVNSNQDLNEAYKKDYTNGPVFTNVNRQQNNINVKYIKRLDEGIDPDIIVFNDNVETNRRPPFTNKRTENNTKHKISVNTDLPIRKGTSSSKLPDIRGSTKEHYITESYSTDRPRTSPKGTNVTKPNVSNSRNNTYSVKETQETTPGFDLEDRVAFEGNKCATGQAKVQGKCVPTQD</sequence>
<dbReference type="InParanoid" id="A0A0N1IFE4"/>
<accession>A0A0N1IFE4</accession>
<dbReference type="EMBL" id="KQ461072">
    <property type="protein sequence ID" value="KPJ09850.1"/>
    <property type="molecule type" value="Genomic_DNA"/>
</dbReference>
<keyword evidence="2" id="KW-0732">Signal</keyword>
<reference evidence="3 4" key="1">
    <citation type="journal article" date="2015" name="Nat. Commun.">
        <title>Outbred genome sequencing and CRISPR/Cas9 gene editing in butterflies.</title>
        <authorList>
            <person name="Li X."/>
            <person name="Fan D."/>
            <person name="Zhang W."/>
            <person name="Liu G."/>
            <person name="Zhang L."/>
            <person name="Zhao L."/>
            <person name="Fang X."/>
            <person name="Chen L."/>
            <person name="Dong Y."/>
            <person name="Chen Y."/>
            <person name="Ding Y."/>
            <person name="Zhao R."/>
            <person name="Feng M."/>
            <person name="Zhu Y."/>
            <person name="Feng Y."/>
            <person name="Jiang X."/>
            <person name="Zhu D."/>
            <person name="Xiang H."/>
            <person name="Feng X."/>
            <person name="Li S."/>
            <person name="Wang J."/>
            <person name="Zhang G."/>
            <person name="Kronforst M.R."/>
            <person name="Wang W."/>
        </authorList>
    </citation>
    <scope>NUCLEOTIDE SEQUENCE [LARGE SCALE GENOMIC DNA]</scope>
    <source>
        <strain evidence="3">Ya'a_city_454_Pm</strain>
        <tissue evidence="3">Whole body</tissue>
    </source>
</reference>
<feature type="signal peptide" evidence="2">
    <location>
        <begin position="1"/>
        <end position="18"/>
    </location>
</feature>
<feature type="chain" id="PRO_5005873981" evidence="2">
    <location>
        <begin position="19"/>
        <end position="251"/>
    </location>
</feature>
<evidence type="ECO:0000313" key="4">
    <source>
        <dbReference type="Proteomes" id="UP000053240"/>
    </source>
</evidence>
<feature type="region of interest" description="Disordered" evidence="1">
    <location>
        <begin position="157"/>
        <end position="208"/>
    </location>
</feature>
<gene>
    <name evidence="3" type="ORF">RR48_03454</name>
</gene>
<evidence type="ECO:0000256" key="1">
    <source>
        <dbReference type="SAM" id="MobiDB-lite"/>
    </source>
</evidence>
<evidence type="ECO:0000313" key="3">
    <source>
        <dbReference type="EMBL" id="KPJ09850.1"/>
    </source>
</evidence>
<name>A0A0N1IFE4_PAPMA</name>
<evidence type="ECO:0000256" key="2">
    <source>
        <dbReference type="SAM" id="SignalP"/>
    </source>
</evidence>
<protein>
    <submittedName>
        <fullName evidence="3">Uncharacterized protein</fullName>
    </submittedName>
</protein>
<dbReference type="Proteomes" id="UP000053240">
    <property type="component" value="Unassembled WGS sequence"/>
</dbReference>
<feature type="compositionally biased region" description="Polar residues" evidence="1">
    <location>
        <begin position="192"/>
        <end position="208"/>
    </location>
</feature>
<organism evidence="3 4">
    <name type="scientific">Papilio machaon</name>
    <name type="common">Old World swallowtail butterfly</name>
    <dbReference type="NCBI Taxonomy" id="76193"/>
    <lineage>
        <taxon>Eukaryota</taxon>
        <taxon>Metazoa</taxon>
        <taxon>Ecdysozoa</taxon>
        <taxon>Arthropoda</taxon>
        <taxon>Hexapoda</taxon>
        <taxon>Insecta</taxon>
        <taxon>Pterygota</taxon>
        <taxon>Neoptera</taxon>
        <taxon>Endopterygota</taxon>
        <taxon>Lepidoptera</taxon>
        <taxon>Glossata</taxon>
        <taxon>Ditrysia</taxon>
        <taxon>Papilionoidea</taxon>
        <taxon>Papilionidae</taxon>
        <taxon>Papilioninae</taxon>
        <taxon>Papilio</taxon>
    </lineage>
</organism>